<organism evidence="1 2">
    <name type="scientific">Kibdelosporangium banguiense</name>
    <dbReference type="NCBI Taxonomy" id="1365924"/>
    <lineage>
        <taxon>Bacteria</taxon>
        <taxon>Bacillati</taxon>
        <taxon>Actinomycetota</taxon>
        <taxon>Actinomycetes</taxon>
        <taxon>Pseudonocardiales</taxon>
        <taxon>Pseudonocardiaceae</taxon>
        <taxon>Kibdelosporangium</taxon>
    </lineage>
</organism>
<reference evidence="1 2" key="1">
    <citation type="submission" date="2021-03" db="EMBL/GenBank/DDBJ databases">
        <title>Sequencing the genomes of 1000 actinobacteria strains.</title>
        <authorList>
            <person name="Klenk H.-P."/>
        </authorList>
    </citation>
    <scope>NUCLEOTIDE SEQUENCE [LARGE SCALE GENOMIC DNA]</scope>
    <source>
        <strain evidence="1 2">DSM 46670</strain>
    </source>
</reference>
<gene>
    <name evidence="1" type="ORF">JOF56_003755</name>
</gene>
<protein>
    <submittedName>
        <fullName evidence="1">Uncharacterized protein</fullName>
    </submittedName>
</protein>
<dbReference type="Proteomes" id="UP001519332">
    <property type="component" value="Unassembled WGS sequence"/>
</dbReference>
<evidence type="ECO:0000313" key="2">
    <source>
        <dbReference type="Proteomes" id="UP001519332"/>
    </source>
</evidence>
<dbReference type="EMBL" id="JAGINW010000001">
    <property type="protein sequence ID" value="MBP2323370.1"/>
    <property type="molecule type" value="Genomic_DNA"/>
</dbReference>
<comment type="caution">
    <text evidence="1">The sequence shown here is derived from an EMBL/GenBank/DDBJ whole genome shotgun (WGS) entry which is preliminary data.</text>
</comment>
<dbReference type="RefSeq" id="WP_209639673.1">
    <property type="nucleotide sequence ID" value="NZ_JAGINW010000001.1"/>
</dbReference>
<accession>A0ABS4TG25</accession>
<sequence length="92" mass="10051">MALVWVALAPIWHGQFRAFNIGEIVPDSVEARWDYSGQGLVARQEIPDGGSPDLEEIGVAFRKDVVLRSQLHLGKTPPESPAVGTVWIDTSV</sequence>
<name>A0ABS4TG25_9PSEU</name>
<keyword evidence="2" id="KW-1185">Reference proteome</keyword>
<proteinExistence type="predicted"/>
<evidence type="ECO:0000313" key="1">
    <source>
        <dbReference type="EMBL" id="MBP2323370.1"/>
    </source>
</evidence>